<proteinExistence type="predicted"/>
<dbReference type="Pfam" id="PF05175">
    <property type="entry name" value="MTS"/>
    <property type="match status" value="1"/>
</dbReference>
<reference evidence="5 6" key="1">
    <citation type="submission" date="2016-10" db="EMBL/GenBank/DDBJ databases">
        <authorList>
            <person name="de Groot N.N."/>
        </authorList>
    </citation>
    <scope>NUCLEOTIDE SEQUENCE [LARGE SCALE GENOMIC DNA]</scope>
    <source>
        <strain evidence="5 6">DSM 21228</strain>
    </source>
</reference>
<name>A0A1H4B3Z2_9GAMM</name>
<dbReference type="InterPro" id="IPR029063">
    <property type="entry name" value="SAM-dependent_MTases_sf"/>
</dbReference>
<accession>A0A1H4B3Z2</accession>
<dbReference type="CDD" id="cd02440">
    <property type="entry name" value="AdoMet_MTases"/>
    <property type="match status" value="1"/>
</dbReference>
<keyword evidence="6" id="KW-1185">Reference proteome</keyword>
<evidence type="ECO:0000256" key="2">
    <source>
        <dbReference type="ARBA" id="ARBA00022679"/>
    </source>
</evidence>
<keyword evidence="1 5" id="KW-0489">Methyltransferase</keyword>
<evidence type="ECO:0000256" key="1">
    <source>
        <dbReference type="ARBA" id="ARBA00022603"/>
    </source>
</evidence>
<evidence type="ECO:0000259" key="4">
    <source>
        <dbReference type="Pfam" id="PF05175"/>
    </source>
</evidence>
<dbReference type="OrthoDB" id="29650at2"/>
<dbReference type="Gene3D" id="3.40.50.150">
    <property type="entry name" value="Vaccinia Virus protein VP39"/>
    <property type="match status" value="1"/>
</dbReference>
<dbReference type="AlphaFoldDB" id="A0A1H4B3Z2"/>
<protein>
    <submittedName>
        <fullName evidence="5">Methyltransferase small domain-containing protein</fullName>
    </submittedName>
</protein>
<gene>
    <name evidence="5" type="ORF">SAMN05660964_01587</name>
</gene>
<keyword evidence="3" id="KW-0949">S-adenosyl-L-methionine</keyword>
<evidence type="ECO:0000313" key="5">
    <source>
        <dbReference type="EMBL" id="SEA42807.1"/>
    </source>
</evidence>
<dbReference type="EMBL" id="FNQP01000007">
    <property type="protein sequence ID" value="SEA42807.1"/>
    <property type="molecule type" value="Genomic_DNA"/>
</dbReference>
<dbReference type="SUPFAM" id="SSF53335">
    <property type="entry name" value="S-adenosyl-L-methionine-dependent methyltransferases"/>
    <property type="match status" value="1"/>
</dbReference>
<sequence>MADIPYTQSLRDDIRFDTELCGQPFTFLSTWGIFSPREIDDGTDLLLKYLKINPTDDCFDLGCGYGPVGLVMAKLAPQGQTLMVDKDFMAVEYANRNAGVNKLANARAMLSNGFQHIDKDARFDVIASNLPAKVGKEMMSILLHDMKHHLKPGGRVYIVTINGLREYMKRNLKEVFGNFDKLKQGQSYTVSYAEKSK</sequence>
<dbReference type="GO" id="GO:0032259">
    <property type="term" value="P:methylation"/>
    <property type="evidence" value="ECO:0007669"/>
    <property type="project" value="UniProtKB-KW"/>
</dbReference>
<keyword evidence="2 5" id="KW-0808">Transferase</keyword>
<dbReference type="Proteomes" id="UP000199397">
    <property type="component" value="Unassembled WGS sequence"/>
</dbReference>
<dbReference type="InterPro" id="IPR046977">
    <property type="entry name" value="RsmC/RlmG"/>
</dbReference>
<organism evidence="5 6">
    <name type="scientific">Thiothrix caldifontis</name>
    <dbReference type="NCBI Taxonomy" id="525918"/>
    <lineage>
        <taxon>Bacteria</taxon>
        <taxon>Pseudomonadati</taxon>
        <taxon>Pseudomonadota</taxon>
        <taxon>Gammaproteobacteria</taxon>
        <taxon>Thiotrichales</taxon>
        <taxon>Thiotrichaceae</taxon>
        <taxon>Thiothrix</taxon>
    </lineage>
</organism>
<dbReference type="RefSeq" id="WP_093067130.1">
    <property type="nucleotide sequence ID" value="NZ_FNQP01000007.1"/>
</dbReference>
<dbReference type="GO" id="GO:0008757">
    <property type="term" value="F:S-adenosylmethionine-dependent methyltransferase activity"/>
    <property type="evidence" value="ECO:0007669"/>
    <property type="project" value="InterPro"/>
</dbReference>
<dbReference type="InterPro" id="IPR007848">
    <property type="entry name" value="Small_mtfrase_dom"/>
</dbReference>
<dbReference type="PANTHER" id="PTHR47816">
    <property type="entry name" value="RIBOSOMAL RNA SMALL SUBUNIT METHYLTRANSFERASE C"/>
    <property type="match status" value="1"/>
</dbReference>
<dbReference type="STRING" id="525918.SAMN05660964_01587"/>
<feature type="domain" description="Methyltransferase small" evidence="4">
    <location>
        <begin position="25"/>
        <end position="190"/>
    </location>
</feature>
<dbReference type="PANTHER" id="PTHR47816:SF4">
    <property type="entry name" value="RIBOSOMAL RNA SMALL SUBUNIT METHYLTRANSFERASE C"/>
    <property type="match status" value="1"/>
</dbReference>
<evidence type="ECO:0000256" key="3">
    <source>
        <dbReference type="ARBA" id="ARBA00022691"/>
    </source>
</evidence>
<evidence type="ECO:0000313" key="6">
    <source>
        <dbReference type="Proteomes" id="UP000199397"/>
    </source>
</evidence>